<gene>
    <name evidence="2" type="ORF">BC936DRAFT_148142</name>
</gene>
<organism evidence="2 3">
    <name type="scientific">Jimgerdemannia flammicorona</name>
    <dbReference type="NCBI Taxonomy" id="994334"/>
    <lineage>
        <taxon>Eukaryota</taxon>
        <taxon>Fungi</taxon>
        <taxon>Fungi incertae sedis</taxon>
        <taxon>Mucoromycota</taxon>
        <taxon>Mucoromycotina</taxon>
        <taxon>Endogonomycetes</taxon>
        <taxon>Endogonales</taxon>
        <taxon>Endogonaceae</taxon>
        <taxon>Jimgerdemannia</taxon>
    </lineage>
</organism>
<feature type="transmembrane region" description="Helical" evidence="1">
    <location>
        <begin position="46"/>
        <end position="66"/>
    </location>
</feature>
<dbReference type="Proteomes" id="UP000268093">
    <property type="component" value="Unassembled WGS sequence"/>
</dbReference>
<sequence length="188" mass="20317">MHGLLCKVAHSQHEIGLLGGLGHRLCKFLLVLRRGDYQVQVACRVLYFYGLMVSVVSGCMYSVVVGRWETVTVDRRAAMTAGMGFTEVEAELQEGRRTVSRRFTEDATKSGGMIAFARSSKTEPLHRRKPGLLTTRVVDDGRAALFGALGGHRVRGTLLLRVLAATQDHAYVESAAGGGGARGQAGEE</sequence>
<dbReference type="AlphaFoldDB" id="A0A433DKN2"/>
<accession>A0A433DKN2</accession>
<evidence type="ECO:0000313" key="2">
    <source>
        <dbReference type="EMBL" id="RUP51442.1"/>
    </source>
</evidence>
<name>A0A433DKN2_9FUNG</name>
<keyword evidence="1" id="KW-0472">Membrane</keyword>
<protein>
    <submittedName>
        <fullName evidence="2">Uncharacterized protein</fullName>
    </submittedName>
</protein>
<reference evidence="2 3" key="1">
    <citation type="journal article" date="2018" name="New Phytol.">
        <title>Phylogenomics of Endogonaceae and evolution of mycorrhizas within Mucoromycota.</title>
        <authorList>
            <person name="Chang Y."/>
            <person name="Desiro A."/>
            <person name="Na H."/>
            <person name="Sandor L."/>
            <person name="Lipzen A."/>
            <person name="Clum A."/>
            <person name="Barry K."/>
            <person name="Grigoriev I.V."/>
            <person name="Martin F.M."/>
            <person name="Stajich J.E."/>
            <person name="Smith M.E."/>
            <person name="Bonito G."/>
            <person name="Spatafora J.W."/>
        </authorList>
    </citation>
    <scope>NUCLEOTIDE SEQUENCE [LARGE SCALE GENOMIC DNA]</scope>
    <source>
        <strain evidence="2 3">GMNB39</strain>
    </source>
</reference>
<dbReference type="EMBL" id="RBNI01000725">
    <property type="protein sequence ID" value="RUP51442.1"/>
    <property type="molecule type" value="Genomic_DNA"/>
</dbReference>
<keyword evidence="1" id="KW-0812">Transmembrane</keyword>
<proteinExistence type="predicted"/>
<evidence type="ECO:0000256" key="1">
    <source>
        <dbReference type="SAM" id="Phobius"/>
    </source>
</evidence>
<keyword evidence="1" id="KW-1133">Transmembrane helix</keyword>
<evidence type="ECO:0000313" key="3">
    <source>
        <dbReference type="Proteomes" id="UP000268093"/>
    </source>
</evidence>
<comment type="caution">
    <text evidence="2">The sequence shown here is derived from an EMBL/GenBank/DDBJ whole genome shotgun (WGS) entry which is preliminary data.</text>
</comment>
<keyword evidence="3" id="KW-1185">Reference proteome</keyword>